<keyword evidence="3" id="KW-1185">Reference proteome</keyword>
<evidence type="ECO:0000313" key="3">
    <source>
        <dbReference type="Proteomes" id="UP000598174"/>
    </source>
</evidence>
<reference evidence="2" key="1">
    <citation type="submission" date="2021-01" db="EMBL/GenBank/DDBJ databases">
        <title>Whole genome shotgun sequence of Actinoplanes ferrugineus NBRC 15555.</title>
        <authorList>
            <person name="Komaki H."/>
            <person name="Tamura T."/>
        </authorList>
    </citation>
    <scope>NUCLEOTIDE SEQUENCE</scope>
    <source>
        <strain evidence="2">NBRC 15555</strain>
    </source>
</reference>
<organism evidence="2 3">
    <name type="scientific">Paractinoplanes ferrugineus</name>
    <dbReference type="NCBI Taxonomy" id="113564"/>
    <lineage>
        <taxon>Bacteria</taxon>
        <taxon>Bacillati</taxon>
        <taxon>Actinomycetota</taxon>
        <taxon>Actinomycetes</taxon>
        <taxon>Micromonosporales</taxon>
        <taxon>Micromonosporaceae</taxon>
        <taxon>Paractinoplanes</taxon>
    </lineage>
</organism>
<comment type="caution">
    <text evidence="2">The sequence shown here is derived from an EMBL/GenBank/DDBJ whole genome shotgun (WGS) entry which is preliminary data.</text>
</comment>
<dbReference type="AlphaFoldDB" id="A0A919IVQ7"/>
<dbReference type="Proteomes" id="UP000598174">
    <property type="component" value="Unassembled WGS sequence"/>
</dbReference>
<evidence type="ECO:0000313" key="2">
    <source>
        <dbReference type="EMBL" id="GIE09008.1"/>
    </source>
</evidence>
<gene>
    <name evidence="2" type="ORF">Afe05nite_08480</name>
</gene>
<name>A0A919IVQ7_9ACTN</name>
<feature type="domain" description="Low molecular weight protein antigen 6 PH" evidence="1">
    <location>
        <begin position="52"/>
        <end position="116"/>
    </location>
</feature>
<dbReference type="RefSeq" id="WP_203815607.1">
    <property type="nucleotide sequence ID" value="NZ_BAAABP010000014.1"/>
</dbReference>
<dbReference type="InterPro" id="IPR019692">
    <property type="entry name" value="CFP-6_PH"/>
</dbReference>
<sequence>MRRKPLLRVRKTGALLVAAVIAFVGTVPLAGAGWAWAPVLLVPVAMFVWAWRAGTDVYADELRVRALVGSTEVPWQRISELAPDSSGQVSALLDNGNLIRLTGVTKVNLPLVLAAGKQEISQAQPTDGGKPQE</sequence>
<accession>A0A919IVQ7</accession>
<dbReference type="EMBL" id="BOMM01000003">
    <property type="protein sequence ID" value="GIE09008.1"/>
    <property type="molecule type" value="Genomic_DNA"/>
</dbReference>
<proteinExistence type="predicted"/>
<dbReference type="Pfam" id="PF10756">
    <property type="entry name" value="bPH_6"/>
    <property type="match status" value="1"/>
</dbReference>
<evidence type="ECO:0000259" key="1">
    <source>
        <dbReference type="Pfam" id="PF10756"/>
    </source>
</evidence>
<protein>
    <recommendedName>
        <fullName evidence="1">Low molecular weight protein antigen 6 PH domain-containing protein</fullName>
    </recommendedName>
</protein>